<evidence type="ECO:0000256" key="11">
    <source>
        <dbReference type="ARBA" id="ARBA00047984"/>
    </source>
</evidence>
<dbReference type="SMART" id="SM00847">
    <property type="entry name" value="HA2"/>
    <property type="match status" value="1"/>
</dbReference>
<dbReference type="InterPro" id="IPR048333">
    <property type="entry name" value="HA2_WH"/>
</dbReference>
<dbReference type="SMART" id="SM00487">
    <property type="entry name" value="DEXDc"/>
    <property type="match status" value="1"/>
</dbReference>
<dbReference type="Pfam" id="PF07717">
    <property type="entry name" value="OB_NTP_bind"/>
    <property type="match status" value="1"/>
</dbReference>
<keyword evidence="6" id="KW-0347">Helicase</keyword>
<dbReference type="OrthoDB" id="10253254at2759"/>
<dbReference type="Pfam" id="PF21010">
    <property type="entry name" value="HA2_C"/>
    <property type="match status" value="1"/>
</dbReference>
<evidence type="ECO:0000256" key="7">
    <source>
        <dbReference type="ARBA" id="ARBA00022840"/>
    </source>
</evidence>
<dbReference type="Proteomes" id="UP000765509">
    <property type="component" value="Unassembled WGS sequence"/>
</dbReference>
<dbReference type="CDD" id="cd17973">
    <property type="entry name" value="DEXHc_DHX15"/>
    <property type="match status" value="1"/>
</dbReference>
<dbReference type="InterPro" id="IPR002464">
    <property type="entry name" value="DNA/RNA_helicase_DEAH_CS"/>
</dbReference>
<dbReference type="InterPro" id="IPR011545">
    <property type="entry name" value="DEAD/DEAH_box_helicase_dom"/>
</dbReference>
<evidence type="ECO:0000313" key="16">
    <source>
        <dbReference type="EMBL" id="MBW0473916.1"/>
    </source>
</evidence>
<dbReference type="GO" id="GO:0005524">
    <property type="term" value="F:ATP binding"/>
    <property type="evidence" value="ECO:0007669"/>
    <property type="project" value="UniProtKB-KW"/>
</dbReference>
<keyword evidence="5" id="KW-0378">Hydrolase</keyword>
<dbReference type="InterPro" id="IPR001650">
    <property type="entry name" value="Helicase_C-like"/>
</dbReference>
<dbReference type="FunFam" id="3.40.50.300:FF:000007">
    <property type="entry name" value="Pre-mRNA-splicing factor ATP-dependent RNA helicase"/>
    <property type="match status" value="1"/>
</dbReference>
<comment type="catalytic activity">
    <reaction evidence="11">
        <text>ATP + H2O = ADP + phosphate + H(+)</text>
        <dbReference type="Rhea" id="RHEA:13065"/>
        <dbReference type="ChEBI" id="CHEBI:15377"/>
        <dbReference type="ChEBI" id="CHEBI:15378"/>
        <dbReference type="ChEBI" id="CHEBI:30616"/>
        <dbReference type="ChEBI" id="CHEBI:43474"/>
        <dbReference type="ChEBI" id="CHEBI:456216"/>
        <dbReference type="EC" id="3.6.4.13"/>
    </reaction>
</comment>
<dbReference type="PANTHER" id="PTHR18934:SF109">
    <property type="entry name" value="ATP-DEPENDENT RNA HELICASE DHX15 HOMOLOG"/>
    <property type="match status" value="1"/>
</dbReference>
<name>A0A9Q3C048_9BASI</name>
<comment type="subcellular location">
    <subcellularLocation>
        <location evidence="1">Nucleus</location>
    </subcellularLocation>
</comment>
<feature type="domain" description="Helicase C-terminal" evidence="15">
    <location>
        <begin position="266"/>
        <end position="452"/>
    </location>
</feature>
<evidence type="ECO:0000256" key="3">
    <source>
        <dbReference type="ARBA" id="ARBA00022664"/>
    </source>
</evidence>
<dbReference type="Gene3D" id="3.40.50.300">
    <property type="entry name" value="P-loop containing nucleotide triphosphate hydrolases"/>
    <property type="match status" value="2"/>
</dbReference>
<feature type="region of interest" description="Disordered" evidence="13">
    <location>
        <begin position="715"/>
        <end position="746"/>
    </location>
</feature>
<organism evidence="16 17">
    <name type="scientific">Austropuccinia psidii MF-1</name>
    <dbReference type="NCBI Taxonomy" id="1389203"/>
    <lineage>
        <taxon>Eukaryota</taxon>
        <taxon>Fungi</taxon>
        <taxon>Dikarya</taxon>
        <taxon>Basidiomycota</taxon>
        <taxon>Pucciniomycotina</taxon>
        <taxon>Pucciniomycetes</taxon>
        <taxon>Pucciniales</taxon>
        <taxon>Sphaerophragmiaceae</taxon>
        <taxon>Austropuccinia</taxon>
    </lineage>
</organism>
<dbReference type="EMBL" id="AVOT02003579">
    <property type="protein sequence ID" value="MBW0473916.1"/>
    <property type="molecule type" value="Genomic_DNA"/>
</dbReference>
<evidence type="ECO:0000259" key="15">
    <source>
        <dbReference type="PROSITE" id="PS51194"/>
    </source>
</evidence>
<evidence type="ECO:0000256" key="12">
    <source>
        <dbReference type="ARBA" id="ARBA00055599"/>
    </source>
</evidence>
<dbReference type="InterPro" id="IPR011709">
    <property type="entry name" value="DEAD-box_helicase_OB_fold"/>
</dbReference>
<dbReference type="InterPro" id="IPR014001">
    <property type="entry name" value="Helicase_ATP-bd"/>
</dbReference>
<dbReference type="Pfam" id="PF00271">
    <property type="entry name" value="Helicase_C"/>
    <property type="match status" value="1"/>
</dbReference>
<dbReference type="GO" id="GO:0003724">
    <property type="term" value="F:RNA helicase activity"/>
    <property type="evidence" value="ECO:0007669"/>
    <property type="project" value="UniProtKB-EC"/>
</dbReference>
<dbReference type="SMART" id="SM00490">
    <property type="entry name" value="HELICc"/>
    <property type="match status" value="1"/>
</dbReference>
<dbReference type="GO" id="GO:0003723">
    <property type="term" value="F:RNA binding"/>
    <property type="evidence" value="ECO:0007669"/>
    <property type="project" value="TreeGrafter"/>
</dbReference>
<dbReference type="Gene3D" id="1.20.120.1080">
    <property type="match status" value="1"/>
</dbReference>
<evidence type="ECO:0000256" key="13">
    <source>
        <dbReference type="SAM" id="MobiDB-lite"/>
    </source>
</evidence>
<keyword evidence="8" id="KW-0508">mRNA splicing</keyword>
<dbReference type="CDD" id="cd18791">
    <property type="entry name" value="SF2_C_RHA"/>
    <property type="match status" value="1"/>
</dbReference>
<dbReference type="GO" id="GO:0000390">
    <property type="term" value="P:spliceosomal complex disassembly"/>
    <property type="evidence" value="ECO:0007669"/>
    <property type="project" value="UniProtKB-ARBA"/>
</dbReference>
<dbReference type="EC" id="3.6.4.13" evidence="2"/>
<dbReference type="PANTHER" id="PTHR18934">
    <property type="entry name" value="ATP-DEPENDENT RNA HELICASE"/>
    <property type="match status" value="1"/>
</dbReference>
<dbReference type="PROSITE" id="PS00690">
    <property type="entry name" value="DEAH_ATP_HELICASE"/>
    <property type="match status" value="1"/>
</dbReference>
<keyword evidence="17" id="KW-1185">Reference proteome</keyword>
<dbReference type="InterPro" id="IPR007502">
    <property type="entry name" value="Helicase-assoc_dom"/>
</dbReference>
<comment type="function">
    <text evidence="12">Pre-mRNA processing factor involved in disassembly of spliceosomes after the release of mature mRNA.</text>
</comment>
<dbReference type="FunFam" id="1.20.120.1080:FF:000003">
    <property type="entry name" value="Pre-mRNA-splicing factor ATP-dependent RNA helicase PRP43"/>
    <property type="match status" value="1"/>
</dbReference>
<feature type="domain" description="Helicase ATP-binding" evidence="14">
    <location>
        <begin position="79"/>
        <end position="244"/>
    </location>
</feature>
<evidence type="ECO:0000256" key="5">
    <source>
        <dbReference type="ARBA" id="ARBA00022801"/>
    </source>
</evidence>
<gene>
    <name evidence="16" type="ORF">O181_013631</name>
</gene>
<dbReference type="GO" id="GO:0071014">
    <property type="term" value="C:post-mRNA release spliceosomal complex"/>
    <property type="evidence" value="ECO:0007669"/>
    <property type="project" value="UniProtKB-ARBA"/>
</dbReference>
<evidence type="ECO:0000256" key="4">
    <source>
        <dbReference type="ARBA" id="ARBA00022741"/>
    </source>
</evidence>
<proteinExistence type="inferred from homology"/>
<keyword evidence="3" id="KW-0507">mRNA processing</keyword>
<dbReference type="InterPro" id="IPR044756">
    <property type="entry name" value="DHX15_DEXHc"/>
</dbReference>
<dbReference type="FunFam" id="3.40.50.300:FF:000324">
    <property type="entry name" value="pre-mRNA-splicing factor ATP-dependent RNA helicase DHX15"/>
    <property type="match status" value="1"/>
</dbReference>
<dbReference type="PROSITE" id="PS51194">
    <property type="entry name" value="HELICASE_CTER"/>
    <property type="match status" value="1"/>
</dbReference>
<accession>A0A9Q3C048</accession>
<evidence type="ECO:0000259" key="14">
    <source>
        <dbReference type="PROSITE" id="PS51192"/>
    </source>
</evidence>
<evidence type="ECO:0000256" key="6">
    <source>
        <dbReference type="ARBA" id="ARBA00022806"/>
    </source>
</evidence>
<dbReference type="GO" id="GO:0016787">
    <property type="term" value="F:hydrolase activity"/>
    <property type="evidence" value="ECO:0007669"/>
    <property type="project" value="UniProtKB-KW"/>
</dbReference>
<evidence type="ECO:0000256" key="1">
    <source>
        <dbReference type="ARBA" id="ARBA00004123"/>
    </source>
</evidence>
<dbReference type="Pfam" id="PF04408">
    <property type="entry name" value="WHD_HA2"/>
    <property type="match status" value="1"/>
</dbReference>
<evidence type="ECO:0000256" key="8">
    <source>
        <dbReference type="ARBA" id="ARBA00023187"/>
    </source>
</evidence>
<dbReference type="InterPro" id="IPR027417">
    <property type="entry name" value="P-loop_NTPase"/>
</dbReference>
<evidence type="ECO:0000256" key="10">
    <source>
        <dbReference type="ARBA" id="ARBA00024333"/>
    </source>
</evidence>
<keyword evidence="4" id="KW-0547">Nucleotide-binding</keyword>
<evidence type="ECO:0000256" key="2">
    <source>
        <dbReference type="ARBA" id="ARBA00012552"/>
    </source>
</evidence>
<evidence type="ECO:0000256" key="9">
    <source>
        <dbReference type="ARBA" id="ARBA00023242"/>
    </source>
</evidence>
<dbReference type="AlphaFoldDB" id="A0A9Q3C048"/>
<keyword evidence="7" id="KW-0067">ATP-binding</keyword>
<reference evidence="16" key="1">
    <citation type="submission" date="2021-03" db="EMBL/GenBank/DDBJ databases">
        <title>Draft genome sequence of rust myrtle Austropuccinia psidii MF-1, a brazilian biotype.</title>
        <authorList>
            <person name="Quecine M.C."/>
            <person name="Pachon D.M.R."/>
            <person name="Bonatelli M.L."/>
            <person name="Correr F.H."/>
            <person name="Franceschini L.M."/>
            <person name="Leite T.F."/>
            <person name="Margarido G.R.A."/>
            <person name="Almeida C.A."/>
            <person name="Ferrarezi J.A."/>
            <person name="Labate C.A."/>
        </authorList>
    </citation>
    <scope>NUCLEOTIDE SEQUENCE</scope>
    <source>
        <strain evidence="16">MF-1</strain>
    </source>
</reference>
<dbReference type="Pfam" id="PF00270">
    <property type="entry name" value="DEAD"/>
    <property type="match status" value="1"/>
</dbReference>
<comment type="caution">
    <text evidence="16">The sequence shown here is derived from an EMBL/GenBank/DDBJ whole genome shotgun (WGS) entry which is preliminary data.</text>
</comment>
<keyword evidence="9" id="KW-0539">Nucleus</keyword>
<dbReference type="SUPFAM" id="SSF52540">
    <property type="entry name" value="P-loop containing nucleoside triphosphate hydrolases"/>
    <property type="match status" value="1"/>
</dbReference>
<dbReference type="PROSITE" id="PS51192">
    <property type="entry name" value="HELICASE_ATP_BIND_1"/>
    <property type="match status" value="1"/>
</dbReference>
<sequence>MTSESNPYLAHLSDRTKGKLPSSSALDGFIPRKVTAEQVEKAMDHDYNPFTNRSYSKQYKEILQKRKALPVFQEMSEFFKLYNKNQFVVMEGETGSGKTTQIPQYAVYSDLPHMKNRQIACTQPRRVAAMSVAKRVADEMDVKLGQEVGYSIRFEDCTSPKTILKYMTDGMLLREALHDNTLQRYSTLILDEAHERTLATDILMGLLKDIAKRRPDLKIIVMSATLDAAKFQKYFNSAPLLKVPGRTFPVETFYTPEPEPDYLEAAIRTVLMIHQAEEPGDILLFLTGEEEIEDACRKISIEADALAASSSLVGPLKCVALYSSLPPQQQQKIFEPPPPPLTPNGPPGRKVVVSTNIAETSLTIDGIVYVVDPGFAKQKIYNPRLRVESLLVSPISKASAQQRAGRAGRTRPGKCFRLYTEASFVKELEEQTYPEILRSNLASVVLELKKLGVDDLVHFDYMDPPAPEVMIRALELLNFLAAFDDDGNLTPLGEIMAEFPLDPQLSKMIIASPEFKCSNEILTIAAMLSVPNPFLRPHSQRKEADDARAQFAHPEGDHLSLLNLYHAWKSSPDQNWCWQNYVSSRAMIQADNIRQQLKRIMEKYNLDLVSIDHTHKSYSSNIRMAITTGYFMQVAHKEGEKGSYVTRDGQIVGFHPSCELDNNPEWVLYHEFVLTTRNFIRTCTAVKPEWLLDFAPLFYDINMLPEGEAKQALKRIVSKKTNKLRDDRQDRKKRRKDNSRGERKQD</sequence>
<protein>
    <recommendedName>
        <fullName evidence="2">RNA helicase</fullName>
        <ecNumber evidence="2">3.6.4.13</ecNumber>
    </recommendedName>
</protein>
<feature type="region of interest" description="Disordered" evidence="13">
    <location>
        <begin position="1"/>
        <end position="24"/>
    </location>
</feature>
<evidence type="ECO:0000313" key="17">
    <source>
        <dbReference type="Proteomes" id="UP000765509"/>
    </source>
</evidence>
<comment type="similarity">
    <text evidence="10">Belongs to the DEAD box helicase family. DEAH subfamily. DDX15/PRP43 sub-subfamily.</text>
</comment>